<dbReference type="RefSeq" id="XP_008847358.1">
    <property type="nucleotide sequence ID" value="XM_008849136.1"/>
</dbReference>
<dbReference type="GO" id="GO:0005737">
    <property type="term" value="C:cytoplasm"/>
    <property type="evidence" value="ECO:0007669"/>
    <property type="project" value="TreeGrafter"/>
</dbReference>
<keyword evidence="5" id="KW-1185">Reference proteome</keyword>
<dbReference type="Gene3D" id="3.80.10.10">
    <property type="entry name" value="Ribonuclease Inhibitor"/>
    <property type="match status" value="1"/>
</dbReference>
<dbReference type="GeneTree" id="ENSGT01030000234531"/>
<evidence type="ECO:0000256" key="3">
    <source>
        <dbReference type="ARBA" id="ARBA00022737"/>
    </source>
</evidence>
<dbReference type="GO" id="GO:0043066">
    <property type="term" value="P:negative regulation of apoptotic process"/>
    <property type="evidence" value="ECO:0007669"/>
    <property type="project" value="InterPro"/>
</dbReference>
<dbReference type="PANTHER" id="PTHR14224:SF94">
    <property type="entry name" value="PRAME FAMILY MEMBER 12"/>
    <property type="match status" value="1"/>
</dbReference>
<dbReference type="KEGG" id="ngi:103746841"/>
<dbReference type="InterPro" id="IPR026271">
    <property type="entry name" value="PRAME"/>
</dbReference>
<dbReference type="OrthoDB" id="9589369at2759"/>
<accession>A0A8C6QYJ3</accession>
<gene>
    <name evidence="4" type="primary">LOC103746841</name>
</gene>
<dbReference type="Proteomes" id="UP000694381">
    <property type="component" value="Unassembled WGS sequence"/>
</dbReference>
<dbReference type="PANTHER" id="PTHR14224">
    <property type="entry name" value="SIMILAR TO PREFERENTIALLY EXPRESSED ANTIGEN IN MELANOMA-LIKE 3"/>
    <property type="match status" value="1"/>
</dbReference>
<dbReference type="SUPFAM" id="SSF52047">
    <property type="entry name" value="RNI-like"/>
    <property type="match status" value="1"/>
</dbReference>
<protein>
    <submittedName>
        <fullName evidence="4">PRAME family member 8-like</fullName>
    </submittedName>
</protein>
<name>A0A8C6QYJ3_NANGA</name>
<dbReference type="Ensembl" id="ENSNGAT00000014303.1">
    <property type="protein sequence ID" value="ENSNGAP00000008799.1"/>
    <property type="gene ID" value="ENSNGAG00000011657.1"/>
</dbReference>
<proteinExistence type="inferred from homology"/>
<evidence type="ECO:0000313" key="4">
    <source>
        <dbReference type="Ensembl" id="ENSNGAP00000008799.1"/>
    </source>
</evidence>
<dbReference type="OMA" id="ECLVAKI"/>
<evidence type="ECO:0000256" key="1">
    <source>
        <dbReference type="ARBA" id="ARBA00009608"/>
    </source>
</evidence>
<sequence length="481" mass="55821">MSFQDPPTLLELLRQRLLKDESLAISGLQDLPRELFPTLFMEAFTGRQFKILKAMVAFWPFPCLPVGALMKNPHLETLQAVLDGLDMLFTQKGHPRKWKLQVVDLRNVHHNFWNMWAGKKDGRCSPQVLNKKQIGKDLPRYALRRHLKVVVDFSYWFHLDAYQTYILQWAEQRKNSLQLCCKKMEICTLPICTIRKILKILQAEYIEKLELNLGWSVSTLACFSPHLGQMRNIHTLSLARIYKNTLKMDHTFTDSEEKCINKFILQFSKLNCLQHLHMSDIYFLADHMKQLLRYLKVPLETLSISHCQLTQLDVSSLSQCQSLSLLKHLTLRGVELSDLCLMNLRVLLESVANTLQILELDHCKMEDSQLTVLLPAISQCSQLTKVNFYENDISMAVLKDLLYHTASLSQLTLELYPAPLECYNDMGGFLPERFSQLCPELMDTLRSIRKPVVVSFATDICLDCFERSVYNLQTRLCLCWQ</sequence>
<dbReference type="InterPro" id="IPR050694">
    <property type="entry name" value="LRRC14/PRAME"/>
</dbReference>
<keyword evidence="3" id="KW-0677">Repeat</keyword>
<comment type="similarity">
    <text evidence="1">Belongs to the PRAME family.</text>
</comment>
<dbReference type="GO" id="GO:0045596">
    <property type="term" value="P:negative regulation of cell differentiation"/>
    <property type="evidence" value="ECO:0007669"/>
    <property type="project" value="InterPro"/>
</dbReference>
<dbReference type="GO" id="GO:0008284">
    <property type="term" value="P:positive regulation of cell population proliferation"/>
    <property type="evidence" value="ECO:0007669"/>
    <property type="project" value="InterPro"/>
</dbReference>
<dbReference type="FunFam" id="3.80.10.10:FF:000079">
    <property type="entry name" value="PRAME family member 18"/>
    <property type="match status" value="1"/>
</dbReference>
<dbReference type="PIRSF" id="PIRSF038286">
    <property type="entry name" value="PRAME"/>
    <property type="match status" value="1"/>
</dbReference>
<reference evidence="4" key="1">
    <citation type="submission" date="2025-08" db="UniProtKB">
        <authorList>
            <consortium name="Ensembl"/>
        </authorList>
    </citation>
    <scope>IDENTIFICATION</scope>
</reference>
<evidence type="ECO:0000313" key="5">
    <source>
        <dbReference type="Proteomes" id="UP000694381"/>
    </source>
</evidence>
<evidence type="ECO:0000256" key="2">
    <source>
        <dbReference type="ARBA" id="ARBA00022614"/>
    </source>
</evidence>
<keyword evidence="2" id="KW-0433">Leucine-rich repeat</keyword>
<dbReference type="GeneID" id="103746841"/>
<reference evidence="4" key="2">
    <citation type="submission" date="2025-09" db="UniProtKB">
        <authorList>
            <consortium name="Ensembl"/>
        </authorList>
    </citation>
    <scope>IDENTIFICATION</scope>
</reference>
<dbReference type="AlphaFoldDB" id="A0A8C6QYJ3"/>
<dbReference type="GO" id="GO:0045892">
    <property type="term" value="P:negative regulation of DNA-templated transcription"/>
    <property type="evidence" value="ECO:0007669"/>
    <property type="project" value="InterPro"/>
</dbReference>
<organism evidence="4 5">
    <name type="scientific">Nannospalax galili</name>
    <name type="common">Northern Israeli blind subterranean mole rat</name>
    <name type="synonym">Spalax galili</name>
    <dbReference type="NCBI Taxonomy" id="1026970"/>
    <lineage>
        <taxon>Eukaryota</taxon>
        <taxon>Metazoa</taxon>
        <taxon>Chordata</taxon>
        <taxon>Craniata</taxon>
        <taxon>Vertebrata</taxon>
        <taxon>Euteleostomi</taxon>
        <taxon>Mammalia</taxon>
        <taxon>Eutheria</taxon>
        <taxon>Euarchontoglires</taxon>
        <taxon>Glires</taxon>
        <taxon>Rodentia</taxon>
        <taxon>Myomorpha</taxon>
        <taxon>Muroidea</taxon>
        <taxon>Spalacidae</taxon>
        <taxon>Spalacinae</taxon>
        <taxon>Nannospalax</taxon>
    </lineage>
</organism>
<dbReference type="InterPro" id="IPR032675">
    <property type="entry name" value="LRR_dom_sf"/>
</dbReference>